<evidence type="ECO:0000256" key="2">
    <source>
        <dbReference type="ARBA" id="ARBA00022908"/>
    </source>
</evidence>
<keyword evidence="7" id="KW-1185">Reference proteome</keyword>
<dbReference type="InterPro" id="IPR010998">
    <property type="entry name" value="Integrase_recombinase_N"/>
</dbReference>
<proteinExistence type="inferred from homology"/>
<dbReference type="InterPro" id="IPR050808">
    <property type="entry name" value="Phage_Integrase"/>
</dbReference>
<dbReference type="InterPro" id="IPR025166">
    <property type="entry name" value="Integrase_DNA_bind_dom"/>
</dbReference>
<evidence type="ECO:0000256" key="3">
    <source>
        <dbReference type="ARBA" id="ARBA00023125"/>
    </source>
</evidence>
<organism evidence="6 7">
    <name type="scientific">Acinetobacter tibetensis</name>
    <dbReference type="NCBI Taxonomy" id="2943497"/>
    <lineage>
        <taxon>Bacteria</taxon>
        <taxon>Pseudomonadati</taxon>
        <taxon>Pseudomonadota</taxon>
        <taxon>Gammaproteobacteria</taxon>
        <taxon>Moraxellales</taxon>
        <taxon>Moraxellaceae</taxon>
        <taxon>Acinetobacter</taxon>
    </lineage>
</organism>
<dbReference type="PANTHER" id="PTHR30629">
    <property type="entry name" value="PROPHAGE INTEGRASE"/>
    <property type="match status" value="1"/>
</dbReference>
<dbReference type="GO" id="GO:0006310">
    <property type="term" value="P:DNA recombination"/>
    <property type="evidence" value="ECO:0007669"/>
    <property type="project" value="UniProtKB-KW"/>
</dbReference>
<evidence type="ECO:0000256" key="1">
    <source>
        <dbReference type="ARBA" id="ARBA00008857"/>
    </source>
</evidence>
<dbReference type="Gene3D" id="1.10.150.130">
    <property type="match status" value="1"/>
</dbReference>
<reference evidence="6" key="1">
    <citation type="submission" date="2022-06" db="EMBL/GenBank/DDBJ databases">
        <title>Isolation, identification and characterization of iprodione-degrading strains in Lhasa, Tibet.</title>
        <authorList>
            <person name="Pan H."/>
        </authorList>
    </citation>
    <scope>NUCLEOTIDE SEQUENCE</scope>
    <source>
        <strain evidence="6">Y-23</strain>
    </source>
</reference>
<gene>
    <name evidence="6" type="ORF">M5E07_12295</name>
</gene>
<evidence type="ECO:0000313" key="7">
    <source>
        <dbReference type="Proteomes" id="UP001056716"/>
    </source>
</evidence>
<keyword evidence="2" id="KW-0229">DNA integration</keyword>
<dbReference type="InterPro" id="IPR053876">
    <property type="entry name" value="Phage_int_M"/>
</dbReference>
<dbReference type="Gene3D" id="3.30.160.390">
    <property type="entry name" value="Integrase, DNA-binding domain"/>
    <property type="match status" value="1"/>
</dbReference>
<dbReference type="Proteomes" id="UP001056716">
    <property type="component" value="Chromosome"/>
</dbReference>
<sequence>MAKLVKPLTDPQCGAAKPRDKDYTLFDGDGLILLVRTSGTKTWRYRYKNLLGTQIITIGTYPAIKLAKAREHRAKYKTMLANGLDPKEQIAIEQSKQDNKYHFEPIARAWHVAYKASGKWGEETAERALKNLEKYVFPLIGTRPIDSIKPKDLNYVLSQIEETGFLEVVKKTRQRFVSIFAYAISKGLIELNPASSLKDAITVTRKTKHHPKLHLSRLPEFLQKIEADKGYPITKLCLMFALHTFARSSEIRFARWSEFDLEKGQWIIPPERKASKGSKYAHRGAKMRTEHLIMLSPQALAILKELQAYSGMYENVFPKHGDPYGFISETTINNTLRRIGYDTNEDVCLHGFRGMACGALVESMLFTEEAVEKQMSHQERDQVRLAYTHHVEFLDERKKMMNWWSNYLDKNKSEYISAYDYGQEIKNIEQDNLIQFKKTK</sequence>
<dbReference type="KEGG" id="atz:M5E07_12295"/>
<comment type="similarity">
    <text evidence="1">Belongs to the 'phage' integrase family.</text>
</comment>
<dbReference type="InterPro" id="IPR038488">
    <property type="entry name" value="Integrase_DNA-bd_sf"/>
</dbReference>
<keyword evidence="3 6" id="KW-0238">DNA-binding</keyword>
<accession>A0AAE9RZG7</accession>
<dbReference type="CDD" id="cd00801">
    <property type="entry name" value="INT_P4_C"/>
    <property type="match status" value="1"/>
</dbReference>
<dbReference type="Pfam" id="PF13356">
    <property type="entry name" value="Arm-DNA-bind_3"/>
    <property type="match status" value="1"/>
</dbReference>
<dbReference type="Gene3D" id="1.10.443.10">
    <property type="entry name" value="Intergrase catalytic core"/>
    <property type="match status" value="1"/>
</dbReference>
<feature type="domain" description="Tyr recombinase" evidence="5">
    <location>
        <begin position="208"/>
        <end position="401"/>
    </location>
</feature>
<evidence type="ECO:0000259" key="5">
    <source>
        <dbReference type="PROSITE" id="PS51898"/>
    </source>
</evidence>
<dbReference type="RefSeq" id="WP_252219581.1">
    <property type="nucleotide sequence ID" value="NZ_CP098732.1"/>
</dbReference>
<dbReference type="SUPFAM" id="SSF56349">
    <property type="entry name" value="DNA breaking-rejoining enzymes"/>
    <property type="match status" value="1"/>
</dbReference>
<dbReference type="InterPro" id="IPR013762">
    <property type="entry name" value="Integrase-like_cat_sf"/>
</dbReference>
<dbReference type="InterPro" id="IPR011010">
    <property type="entry name" value="DNA_brk_join_enz"/>
</dbReference>
<keyword evidence="4" id="KW-0233">DNA recombination</keyword>
<dbReference type="InterPro" id="IPR002104">
    <property type="entry name" value="Integrase_catalytic"/>
</dbReference>
<name>A0AAE9RZG7_9GAMM</name>
<evidence type="ECO:0000313" key="6">
    <source>
        <dbReference type="EMBL" id="USE82566.1"/>
    </source>
</evidence>
<dbReference type="Pfam" id="PF22022">
    <property type="entry name" value="Phage_int_M"/>
    <property type="match status" value="1"/>
</dbReference>
<dbReference type="GO" id="GO:0015074">
    <property type="term" value="P:DNA integration"/>
    <property type="evidence" value="ECO:0007669"/>
    <property type="project" value="UniProtKB-KW"/>
</dbReference>
<dbReference type="Pfam" id="PF00589">
    <property type="entry name" value="Phage_integrase"/>
    <property type="match status" value="1"/>
</dbReference>
<dbReference type="GO" id="GO:0003677">
    <property type="term" value="F:DNA binding"/>
    <property type="evidence" value="ECO:0007669"/>
    <property type="project" value="UniProtKB-KW"/>
</dbReference>
<evidence type="ECO:0000256" key="4">
    <source>
        <dbReference type="ARBA" id="ARBA00023172"/>
    </source>
</evidence>
<dbReference type="AlphaFoldDB" id="A0AAE9RZG7"/>
<protein>
    <submittedName>
        <fullName evidence="6">Integrase arm-type DNA-binding domain-containing protein</fullName>
    </submittedName>
</protein>
<dbReference type="PANTHER" id="PTHR30629:SF9">
    <property type="entry name" value="PROTEIN INTB-RELATED"/>
    <property type="match status" value="1"/>
</dbReference>
<dbReference type="EMBL" id="CP098732">
    <property type="protein sequence ID" value="USE82566.1"/>
    <property type="molecule type" value="Genomic_DNA"/>
</dbReference>
<dbReference type="PROSITE" id="PS51898">
    <property type="entry name" value="TYR_RECOMBINASE"/>
    <property type="match status" value="1"/>
</dbReference>